<gene>
    <name evidence="2" type="ORF">PECUL_23A055406</name>
</gene>
<sequence length="64" mass="7078">MFASQVSFSNASRKRLRIDVGTHMRSTPSSSPKPGSSNKRFNSVFGTLMRSIGLVESSIMEKKQ</sequence>
<feature type="compositionally biased region" description="Low complexity" evidence="1">
    <location>
        <begin position="26"/>
        <end position="37"/>
    </location>
</feature>
<name>A0AAD1WW60_PELCU</name>
<feature type="compositionally biased region" description="Polar residues" evidence="1">
    <location>
        <begin position="1"/>
        <end position="11"/>
    </location>
</feature>
<dbReference type="Proteomes" id="UP001295444">
    <property type="component" value="Chromosome 12"/>
</dbReference>
<reference evidence="2" key="1">
    <citation type="submission" date="2022-03" db="EMBL/GenBank/DDBJ databases">
        <authorList>
            <person name="Alioto T."/>
            <person name="Alioto T."/>
            <person name="Gomez Garrido J."/>
        </authorList>
    </citation>
    <scope>NUCLEOTIDE SEQUENCE</scope>
</reference>
<protein>
    <submittedName>
        <fullName evidence="2">Uncharacterized protein</fullName>
    </submittedName>
</protein>
<accession>A0AAD1WW60</accession>
<proteinExistence type="predicted"/>
<dbReference type="AlphaFoldDB" id="A0AAD1WW60"/>
<evidence type="ECO:0000313" key="2">
    <source>
        <dbReference type="EMBL" id="CAH2324810.1"/>
    </source>
</evidence>
<evidence type="ECO:0000313" key="3">
    <source>
        <dbReference type="Proteomes" id="UP001295444"/>
    </source>
</evidence>
<keyword evidence="3" id="KW-1185">Reference proteome</keyword>
<evidence type="ECO:0000256" key="1">
    <source>
        <dbReference type="SAM" id="MobiDB-lite"/>
    </source>
</evidence>
<organism evidence="2 3">
    <name type="scientific">Pelobates cultripes</name>
    <name type="common">Western spadefoot toad</name>
    <dbReference type="NCBI Taxonomy" id="61616"/>
    <lineage>
        <taxon>Eukaryota</taxon>
        <taxon>Metazoa</taxon>
        <taxon>Chordata</taxon>
        <taxon>Craniata</taxon>
        <taxon>Vertebrata</taxon>
        <taxon>Euteleostomi</taxon>
        <taxon>Amphibia</taxon>
        <taxon>Batrachia</taxon>
        <taxon>Anura</taxon>
        <taxon>Pelobatoidea</taxon>
        <taxon>Pelobatidae</taxon>
        <taxon>Pelobates</taxon>
    </lineage>
</organism>
<dbReference type="EMBL" id="OW240923">
    <property type="protein sequence ID" value="CAH2324810.1"/>
    <property type="molecule type" value="Genomic_DNA"/>
</dbReference>
<feature type="region of interest" description="Disordered" evidence="1">
    <location>
        <begin position="1"/>
        <end position="41"/>
    </location>
</feature>